<protein>
    <submittedName>
        <fullName evidence="1">Uncharacterized protein</fullName>
    </submittedName>
</protein>
<evidence type="ECO:0000313" key="2">
    <source>
        <dbReference type="Proteomes" id="UP000828048"/>
    </source>
</evidence>
<proteinExistence type="predicted"/>
<dbReference type="Proteomes" id="UP000828048">
    <property type="component" value="Chromosome 11"/>
</dbReference>
<keyword evidence="2" id="KW-1185">Reference proteome</keyword>
<evidence type="ECO:0000313" key="1">
    <source>
        <dbReference type="EMBL" id="KAH7854664.1"/>
    </source>
</evidence>
<name>A0ACB7YPC0_9ERIC</name>
<dbReference type="EMBL" id="CM037161">
    <property type="protein sequence ID" value="KAH7854664.1"/>
    <property type="molecule type" value="Genomic_DNA"/>
</dbReference>
<comment type="caution">
    <text evidence="1">The sequence shown here is derived from an EMBL/GenBank/DDBJ whole genome shotgun (WGS) entry which is preliminary data.</text>
</comment>
<reference evidence="1 2" key="1">
    <citation type="journal article" date="2021" name="Hortic Res">
        <title>High-quality reference genome and annotation aids understanding of berry development for evergreen blueberry (Vaccinium darrowii).</title>
        <authorList>
            <person name="Yu J."/>
            <person name="Hulse-Kemp A.M."/>
            <person name="Babiker E."/>
            <person name="Staton M."/>
        </authorList>
    </citation>
    <scope>NUCLEOTIDE SEQUENCE [LARGE SCALE GENOMIC DNA]</scope>
    <source>
        <strain evidence="2">cv. NJ 8807/NJ 8810</strain>
        <tissue evidence="1">Young leaf</tissue>
    </source>
</reference>
<accession>A0ACB7YPC0</accession>
<sequence>MIIVAATSEFKGLTMMKPLKVTLSHPMYIKMIFHNIEFPKIHVIAPLTWTSNLLLSICIRFRKYKTTARKSTLPIEDLDDVPTKRPAYGYNIFVQDCGIHVIKYLELWKGRSSSSQMDFVGTVIHLYVPISFNLPYTHVSPILADVSTTAAAVFSVAPAAVILPCPIDAVTNTAMAVCA</sequence>
<gene>
    <name evidence="1" type="ORF">Vadar_016616</name>
</gene>
<organism evidence="1 2">
    <name type="scientific">Vaccinium darrowii</name>
    <dbReference type="NCBI Taxonomy" id="229202"/>
    <lineage>
        <taxon>Eukaryota</taxon>
        <taxon>Viridiplantae</taxon>
        <taxon>Streptophyta</taxon>
        <taxon>Embryophyta</taxon>
        <taxon>Tracheophyta</taxon>
        <taxon>Spermatophyta</taxon>
        <taxon>Magnoliopsida</taxon>
        <taxon>eudicotyledons</taxon>
        <taxon>Gunneridae</taxon>
        <taxon>Pentapetalae</taxon>
        <taxon>asterids</taxon>
        <taxon>Ericales</taxon>
        <taxon>Ericaceae</taxon>
        <taxon>Vaccinioideae</taxon>
        <taxon>Vaccinieae</taxon>
        <taxon>Vaccinium</taxon>
    </lineage>
</organism>